<evidence type="ECO:0000313" key="3">
    <source>
        <dbReference type="Proteomes" id="UP000555564"/>
    </source>
</evidence>
<reference evidence="2 3" key="1">
    <citation type="submission" date="2020-08" db="EMBL/GenBank/DDBJ databases">
        <title>Sequencing the genomes of 1000 actinobacteria strains.</title>
        <authorList>
            <person name="Klenk H.-P."/>
        </authorList>
    </citation>
    <scope>NUCLEOTIDE SEQUENCE [LARGE SCALE GENOMIC DNA]</scope>
    <source>
        <strain evidence="2 3">DSM 44936</strain>
    </source>
</reference>
<dbReference type="EMBL" id="JACHIU010000001">
    <property type="protein sequence ID" value="MBB6472342.1"/>
    <property type="molecule type" value="Genomic_DNA"/>
</dbReference>
<feature type="coiled-coil region" evidence="1">
    <location>
        <begin position="26"/>
        <end position="55"/>
    </location>
</feature>
<dbReference type="Proteomes" id="UP000555564">
    <property type="component" value="Unassembled WGS sequence"/>
</dbReference>
<dbReference type="AlphaFoldDB" id="A0A7X0IBV3"/>
<evidence type="ECO:0000313" key="2">
    <source>
        <dbReference type="EMBL" id="MBB6472342.1"/>
    </source>
</evidence>
<accession>A0A7X0IBV3</accession>
<proteinExistence type="predicted"/>
<protein>
    <submittedName>
        <fullName evidence="2">Cell division protein FtsB</fullName>
    </submittedName>
</protein>
<dbReference type="GO" id="GO:0051301">
    <property type="term" value="P:cell division"/>
    <property type="evidence" value="ECO:0007669"/>
    <property type="project" value="UniProtKB-KW"/>
</dbReference>
<dbReference type="RefSeq" id="WP_184979423.1">
    <property type="nucleotide sequence ID" value="NZ_BAAALO010000012.1"/>
</dbReference>
<sequence>MGLLDKLNLRQLKARTTHHLAKSTGNRRLAAKARTEEAEAKLLRTQDEILETAKEIRREYGMRT</sequence>
<evidence type="ECO:0000256" key="1">
    <source>
        <dbReference type="SAM" id="Coils"/>
    </source>
</evidence>
<gene>
    <name evidence="2" type="ORF">BJ992_001773</name>
</gene>
<keyword evidence="1" id="KW-0175">Coiled coil</keyword>
<keyword evidence="2" id="KW-0131">Cell cycle</keyword>
<comment type="caution">
    <text evidence="2">The sequence shown here is derived from an EMBL/GenBank/DDBJ whole genome shotgun (WGS) entry which is preliminary data.</text>
</comment>
<keyword evidence="3" id="KW-1185">Reference proteome</keyword>
<name>A0A7X0IBV3_9ACTN</name>
<keyword evidence="2" id="KW-0132">Cell division</keyword>
<organism evidence="2 3">
    <name type="scientific">Sphaerisporangium rubeum</name>
    <dbReference type="NCBI Taxonomy" id="321317"/>
    <lineage>
        <taxon>Bacteria</taxon>
        <taxon>Bacillati</taxon>
        <taxon>Actinomycetota</taxon>
        <taxon>Actinomycetes</taxon>
        <taxon>Streptosporangiales</taxon>
        <taxon>Streptosporangiaceae</taxon>
        <taxon>Sphaerisporangium</taxon>
    </lineage>
</organism>